<keyword evidence="3" id="KW-1185">Reference proteome</keyword>
<comment type="caution">
    <text evidence="2">The sequence shown here is derived from an EMBL/GenBank/DDBJ whole genome shotgun (WGS) entry which is preliminary data.</text>
</comment>
<sequence>MSDRPLAQHEQQICNVLDQKLNDTDGLTASQLANMRLKAIEASTNVKHQPMKVQLKYASAFAIVLMIGGGFLSNLLVESPMGVTSIPTAMLHANDMLPSEDIAMLEDIEFVQWLANSDYEL</sequence>
<evidence type="ECO:0000313" key="3">
    <source>
        <dbReference type="Proteomes" id="UP000615755"/>
    </source>
</evidence>
<organism evidence="2 3">
    <name type="scientific">Pseudoalteromonas aurantia 208</name>
    <dbReference type="NCBI Taxonomy" id="1314867"/>
    <lineage>
        <taxon>Bacteria</taxon>
        <taxon>Pseudomonadati</taxon>
        <taxon>Pseudomonadota</taxon>
        <taxon>Gammaproteobacteria</taxon>
        <taxon>Alteromonadales</taxon>
        <taxon>Pseudoalteromonadaceae</taxon>
        <taxon>Pseudoalteromonas</taxon>
    </lineage>
</organism>
<dbReference type="Proteomes" id="UP000615755">
    <property type="component" value="Unassembled WGS sequence"/>
</dbReference>
<gene>
    <name evidence="2" type="ORF">PAUR_b0690</name>
</gene>
<keyword evidence="1" id="KW-0472">Membrane</keyword>
<accession>A0ABR9EHZ8</accession>
<reference evidence="2 3" key="1">
    <citation type="submission" date="2015-03" db="EMBL/GenBank/DDBJ databases">
        <title>Genome sequence of Pseudoalteromonas aurantia.</title>
        <authorList>
            <person name="Xie B.-B."/>
            <person name="Rong J.-C."/>
            <person name="Qin Q.-L."/>
            <person name="Zhang Y.-Z."/>
        </authorList>
    </citation>
    <scope>NUCLEOTIDE SEQUENCE [LARGE SCALE GENOMIC DNA]</scope>
    <source>
        <strain evidence="2 3">208</strain>
    </source>
</reference>
<dbReference type="RefSeq" id="WP_192509689.1">
    <property type="nucleotide sequence ID" value="NZ_AQGV01000015.1"/>
</dbReference>
<protein>
    <submittedName>
        <fullName evidence="2">Uncharacterized protein</fullName>
    </submittedName>
</protein>
<name>A0ABR9EHZ8_9GAMM</name>
<proteinExistence type="predicted"/>
<keyword evidence="1" id="KW-0812">Transmembrane</keyword>
<evidence type="ECO:0000256" key="1">
    <source>
        <dbReference type="SAM" id="Phobius"/>
    </source>
</evidence>
<keyword evidence="1" id="KW-1133">Transmembrane helix</keyword>
<dbReference type="EMBL" id="AQGV01000015">
    <property type="protein sequence ID" value="MBE0370617.1"/>
    <property type="molecule type" value="Genomic_DNA"/>
</dbReference>
<evidence type="ECO:0000313" key="2">
    <source>
        <dbReference type="EMBL" id="MBE0370617.1"/>
    </source>
</evidence>
<feature type="transmembrane region" description="Helical" evidence="1">
    <location>
        <begin position="57"/>
        <end position="77"/>
    </location>
</feature>